<protein>
    <submittedName>
        <fullName evidence="2">FKBP-type peptidyl-prolyl cis-trans isomerase</fullName>
    </submittedName>
</protein>
<keyword evidence="2" id="KW-0413">Isomerase</keyword>
<dbReference type="Proteomes" id="UP000253594">
    <property type="component" value="Unassembled WGS sequence"/>
</dbReference>
<keyword evidence="1" id="KW-0732">Signal</keyword>
<name>A0A367M032_PSEAI</name>
<organism evidence="2 3">
    <name type="scientific">Pseudomonas aeruginosa</name>
    <dbReference type="NCBI Taxonomy" id="287"/>
    <lineage>
        <taxon>Bacteria</taxon>
        <taxon>Pseudomonadati</taxon>
        <taxon>Pseudomonadota</taxon>
        <taxon>Gammaproteobacteria</taxon>
        <taxon>Pseudomonadales</taxon>
        <taxon>Pseudomonadaceae</taxon>
        <taxon>Pseudomonas</taxon>
    </lineage>
</organism>
<accession>A0A367M032</accession>
<comment type="caution">
    <text evidence="2">The sequence shown here is derived from an EMBL/GenBank/DDBJ whole genome shotgun (WGS) entry which is preliminary data.</text>
</comment>
<dbReference type="AlphaFoldDB" id="A0A367M032"/>
<feature type="non-terminal residue" evidence="2">
    <location>
        <position position="44"/>
    </location>
</feature>
<feature type="chain" id="PRO_5017049643" evidence="1">
    <location>
        <begin position="19"/>
        <end position="44"/>
    </location>
</feature>
<dbReference type="GO" id="GO:0016853">
    <property type="term" value="F:isomerase activity"/>
    <property type="evidence" value="ECO:0007669"/>
    <property type="project" value="UniProtKB-KW"/>
</dbReference>
<proteinExistence type="predicted"/>
<dbReference type="EMBL" id="QORE01001795">
    <property type="protein sequence ID" value="RCI70836.1"/>
    <property type="molecule type" value="Genomic_DNA"/>
</dbReference>
<gene>
    <name evidence="2" type="ORF">DT376_32390</name>
</gene>
<feature type="signal peptide" evidence="1">
    <location>
        <begin position="1"/>
        <end position="18"/>
    </location>
</feature>
<evidence type="ECO:0000256" key="1">
    <source>
        <dbReference type="SAM" id="SignalP"/>
    </source>
</evidence>
<reference evidence="2 3" key="1">
    <citation type="submission" date="2018-07" db="EMBL/GenBank/DDBJ databases">
        <title>Mechanisms of high-level aminoglycoside resistance among Gram-negative pathogens in Brazil.</title>
        <authorList>
            <person name="Ballaben A.S."/>
            <person name="Darini A.L.C."/>
            <person name="Doi Y."/>
        </authorList>
    </citation>
    <scope>NUCLEOTIDE SEQUENCE [LARGE SCALE GENOMIC DNA]</scope>
    <source>
        <strain evidence="2 3">B2-305</strain>
    </source>
</reference>
<evidence type="ECO:0000313" key="3">
    <source>
        <dbReference type="Proteomes" id="UP000253594"/>
    </source>
</evidence>
<sequence>MPRRLFIGLFLLPLPLFAAPPKDELAYAVGARLGMRLQQEMPGL</sequence>
<evidence type="ECO:0000313" key="2">
    <source>
        <dbReference type="EMBL" id="RCI70836.1"/>
    </source>
</evidence>